<evidence type="ECO:0000256" key="1">
    <source>
        <dbReference type="SAM" id="Coils"/>
    </source>
</evidence>
<protein>
    <submittedName>
        <fullName evidence="3">Uncharacterized protein</fullName>
    </submittedName>
</protein>
<dbReference type="AlphaFoldDB" id="A0A1I7RXD4"/>
<dbReference type="WBParaSite" id="BXY_0540000.1">
    <property type="protein sequence ID" value="BXY_0540000.1"/>
    <property type="gene ID" value="BXY_0540000"/>
</dbReference>
<feature type="coiled-coil region" evidence="1">
    <location>
        <begin position="62"/>
        <end position="117"/>
    </location>
</feature>
<organism evidence="2 3">
    <name type="scientific">Bursaphelenchus xylophilus</name>
    <name type="common">Pinewood nematode worm</name>
    <name type="synonym">Aphelenchoides xylophilus</name>
    <dbReference type="NCBI Taxonomy" id="6326"/>
    <lineage>
        <taxon>Eukaryota</taxon>
        <taxon>Metazoa</taxon>
        <taxon>Ecdysozoa</taxon>
        <taxon>Nematoda</taxon>
        <taxon>Chromadorea</taxon>
        <taxon>Rhabditida</taxon>
        <taxon>Tylenchina</taxon>
        <taxon>Tylenchomorpha</taxon>
        <taxon>Aphelenchoidea</taxon>
        <taxon>Aphelenchoididae</taxon>
        <taxon>Bursaphelenchus</taxon>
    </lineage>
</organism>
<accession>A0A1I7RXD4</accession>
<evidence type="ECO:0000313" key="3">
    <source>
        <dbReference type="WBParaSite" id="BXY_0540000.1"/>
    </source>
</evidence>
<evidence type="ECO:0000313" key="2">
    <source>
        <dbReference type="Proteomes" id="UP000095284"/>
    </source>
</evidence>
<reference evidence="3" key="1">
    <citation type="submission" date="2016-11" db="UniProtKB">
        <authorList>
            <consortium name="WormBaseParasite"/>
        </authorList>
    </citation>
    <scope>IDENTIFICATION</scope>
</reference>
<sequence length="397" mass="45812">MKSLYDEIKSFKKRMTAGKGVARSQQNLATGQYYFPLRKTQSKDRESVNYWRDKNCCCQQRALEAENAQRKLIEENVELRRLCLYLDKVRIQKQRQVRDLQQAHQTYESHAHTLQQQQQCCYAPPCCSQCNYQEQCCQMENGSLKWSESPNENRRTETPKKPPDEELMAYVKALEERILLLESEKNSRNGSRYQSQDRLVKANATIQTSFTESVGYSCSTPQSVISDESYTPQAATENDLQHLQVSMETSSTLTGSGTTYTSDSFDDPDDDISIATTVYRPLNKSQKTGVDVKELQSTQTASTIVRKFISTREKFLQHLRRKVESPEYAQIQRNMETAKEKRRRYAYGHSFDVADTYEYTAHDEYEEASDIDDLPPKLNLILTSAALNRRHTARLSA</sequence>
<dbReference type="Proteomes" id="UP000095284">
    <property type="component" value="Unplaced"/>
</dbReference>
<proteinExistence type="predicted"/>
<keyword evidence="1" id="KW-0175">Coiled coil</keyword>
<name>A0A1I7RXD4_BURXY</name>